<dbReference type="EMBL" id="JACXJA010000007">
    <property type="protein sequence ID" value="MBD2861816.1"/>
    <property type="molecule type" value="Genomic_DNA"/>
</dbReference>
<keyword evidence="5 10" id="KW-0067">ATP-binding</keyword>
<dbReference type="GO" id="GO:0005737">
    <property type="term" value="C:cytoplasm"/>
    <property type="evidence" value="ECO:0007669"/>
    <property type="project" value="UniProtKB-SubCell"/>
</dbReference>
<dbReference type="RefSeq" id="WP_190926154.1">
    <property type="nucleotide sequence ID" value="NZ_JACXJA010000007.1"/>
</dbReference>
<keyword evidence="3 10" id="KW-0132">Cell division</keyword>
<dbReference type="GO" id="GO:0047480">
    <property type="term" value="F:UDP-N-acetylmuramoyl-tripeptide-D-alanyl-D-alanine ligase activity"/>
    <property type="evidence" value="ECO:0007669"/>
    <property type="project" value="UniProtKB-UniRule"/>
</dbReference>
<dbReference type="InterPro" id="IPR036615">
    <property type="entry name" value="Mur_ligase_C_dom_sf"/>
</dbReference>
<comment type="subcellular location">
    <subcellularLocation>
        <location evidence="10 11">Cytoplasm</location>
    </subcellularLocation>
</comment>
<keyword evidence="9 10" id="KW-0961">Cell wall biogenesis/degradation</keyword>
<comment type="similarity">
    <text evidence="10">Belongs to the MurCDEF family. MurF subfamily.</text>
</comment>
<dbReference type="SUPFAM" id="SSF53244">
    <property type="entry name" value="MurD-like peptide ligases, peptide-binding domain"/>
    <property type="match status" value="1"/>
</dbReference>
<feature type="domain" description="Mur ligase central" evidence="14">
    <location>
        <begin position="110"/>
        <end position="298"/>
    </location>
</feature>
<protein>
    <recommendedName>
        <fullName evidence="10 11">UDP-N-acetylmuramoyl-tripeptide--D-alanyl-D-alanine ligase</fullName>
        <ecNumber evidence="10 11">6.3.2.10</ecNumber>
    </recommendedName>
    <alternativeName>
        <fullName evidence="10">D-alanyl-D-alanine-adding enzyme</fullName>
    </alternativeName>
</protein>
<gene>
    <name evidence="10" type="primary">murF</name>
    <name evidence="15" type="ORF">IDH45_07460</name>
</gene>
<reference evidence="15" key="1">
    <citation type="submission" date="2020-09" db="EMBL/GenBank/DDBJ databases">
        <title>A novel bacterium of genus Paenibacillus, isolated from South China Sea.</title>
        <authorList>
            <person name="Huang H."/>
            <person name="Mo K."/>
            <person name="Hu Y."/>
        </authorList>
    </citation>
    <scope>NUCLEOTIDE SEQUENCE</scope>
    <source>
        <strain evidence="15">IB182363</strain>
    </source>
</reference>
<sequence length="463" mass="49991">MIIRTFGEIARMVAGKAVHGEGSAVIRGVSKDTRTIQAGNLYVPIIGERFDGHEYAKEAYAKGAAATLWQRDRGEPPEGVPAILVDDALAALQQLASQYREQLPVRITGITGSNGKTTTKDMIAAVLAVKYNVHKTEGNLNGDIGLPLMILQMDERTELAVLEMGMRGFHEIELLTHIAKPEAAVITMIGEAHMEYLGSREGIAKAKLEILSGLKQDGVFAYLGDEPLLDRLLPHVRKPASMNVVRFGASAGNDLRPTGIEIDGDGTRFTVNGAEEPVFSIPLLGKHNVVNAMAAVAIGRYFGLTDAEIAAGLSSMKPTGMRIERLTGVSGVTVLNDAYNSSPASTLASLELLRDLTGFGRKLVVLGDMLELGEHDVRYHTEIGATLSSEHFDCVLTYGPLSKHMADAAAPFFPEGKVRWFGDKDQLATVLAGYAKPDDIVLVKGSRGMRLEEVVHRLIEQQL</sequence>
<dbReference type="GO" id="GO:0009252">
    <property type="term" value="P:peptidoglycan biosynthetic process"/>
    <property type="evidence" value="ECO:0007669"/>
    <property type="project" value="UniProtKB-UniRule"/>
</dbReference>
<comment type="catalytic activity">
    <reaction evidence="10 11">
        <text>D-alanyl-D-alanine + UDP-N-acetyl-alpha-D-muramoyl-L-alanyl-gamma-D-glutamyl-meso-2,6-diaminopimelate + ATP = UDP-N-acetyl-alpha-D-muramoyl-L-alanyl-gamma-D-glutamyl-meso-2,6-diaminopimeloyl-D-alanyl-D-alanine + ADP + phosphate + H(+)</text>
        <dbReference type="Rhea" id="RHEA:28374"/>
        <dbReference type="ChEBI" id="CHEBI:15378"/>
        <dbReference type="ChEBI" id="CHEBI:30616"/>
        <dbReference type="ChEBI" id="CHEBI:43474"/>
        <dbReference type="ChEBI" id="CHEBI:57822"/>
        <dbReference type="ChEBI" id="CHEBI:61386"/>
        <dbReference type="ChEBI" id="CHEBI:83905"/>
        <dbReference type="ChEBI" id="CHEBI:456216"/>
        <dbReference type="EC" id="6.3.2.10"/>
    </reaction>
</comment>
<organism evidence="15 16">
    <name type="scientific">Paenibacillus oceani</name>
    <dbReference type="NCBI Taxonomy" id="2772510"/>
    <lineage>
        <taxon>Bacteria</taxon>
        <taxon>Bacillati</taxon>
        <taxon>Bacillota</taxon>
        <taxon>Bacilli</taxon>
        <taxon>Bacillales</taxon>
        <taxon>Paenibacillaceae</taxon>
        <taxon>Paenibacillus</taxon>
    </lineage>
</organism>
<name>A0A927C8R1_9BACL</name>
<dbReference type="Pfam" id="PF02875">
    <property type="entry name" value="Mur_ligase_C"/>
    <property type="match status" value="1"/>
</dbReference>
<keyword evidence="6 10" id="KW-0133">Cell shape</keyword>
<dbReference type="PANTHER" id="PTHR43024:SF1">
    <property type="entry name" value="UDP-N-ACETYLMURAMOYL-TRIPEPTIDE--D-ALANYL-D-ALANINE LIGASE"/>
    <property type="match status" value="1"/>
</dbReference>
<evidence type="ECO:0000256" key="2">
    <source>
        <dbReference type="ARBA" id="ARBA00022598"/>
    </source>
</evidence>
<dbReference type="Pfam" id="PF08245">
    <property type="entry name" value="Mur_ligase_M"/>
    <property type="match status" value="1"/>
</dbReference>
<accession>A0A927C8R1</accession>
<dbReference type="InterPro" id="IPR000713">
    <property type="entry name" value="Mur_ligase_N"/>
</dbReference>
<keyword evidence="7 10" id="KW-0573">Peptidoglycan synthesis</keyword>
<evidence type="ECO:0000313" key="16">
    <source>
        <dbReference type="Proteomes" id="UP000639396"/>
    </source>
</evidence>
<dbReference type="InterPro" id="IPR004101">
    <property type="entry name" value="Mur_ligase_C"/>
</dbReference>
<proteinExistence type="inferred from homology"/>
<keyword evidence="16" id="KW-1185">Reference proteome</keyword>
<comment type="pathway">
    <text evidence="10 11">Cell wall biogenesis; peptidoglycan biosynthesis.</text>
</comment>
<feature type="binding site" evidence="10">
    <location>
        <begin position="112"/>
        <end position="118"/>
    </location>
    <ligand>
        <name>ATP</name>
        <dbReference type="ChEBI" id="CHEBI:30616"/>
    </ligand>
</feature>
<dbReference type="InterPro" id="IPR051046">
    <property type="entry name" value="MurCDEF_CellWall_CoF430Synth"/>
</dbReference>
<dbReference type="Proteomes" id="UP000639396">
    <property type="component" value="Unassembled WGS sequence"/>
</dbReference>
<keyword evidence="1 10" id="KW-0963">Cytoplasm</keyword>
<keyword evidence="8 10" id="KW-0131">Cell cycle</keyword>
<evidence type="ECO:0000256" key="7">
    <source>
        <dbReference type="ARBA" id="ARBA00022984"/>
    </source>
</evidence>
<dbReference type="AlphaFoldDB" id="A0A927C8R1"/>
<dbReference type="InterPro" id="IPR035911">
    <property type="entry name" value="MurE/MurF_N"/>
</dbReference>
<evidence type="ECO:0000259" key="13">
    <source>
        <dbReference type="Pfam" id="PF02875"/>
    </source>
</evidence>
<keyword evidence="2 10" id="KW-0436">Ligase</keyword>
<dbReference type="PANTHER" id="PTHR43024">
    <property type="entry name" value="UDP-N-ACETYLMURAMOYL-TRIPEPTIDE--D-ALANYL-D-ALANINE LIGASE"/>
    <property type="match status" value="1"/>
</dbReference>
<dbReference type="GO" id="GO:0005524">
    <property type="term" value="F:ATP binding"/>
    <property type="evidence" value="ECO:0007669"/>
    <property type="project" value="UniProtKB-UniRule"/>
</dbReference>
<evidence type="ECO:0000256" key="8">
    <source>
        <dbReference type="ARBA" id="ARBA00023306"/>
    </source>
</evidence>
<keyword evidence="4 10" id="KW-0547">Nucleotide-binding</keyword>
<evidence type="ECO:0000256" key="5">
    <source>
        <dbReference type="ARBA" id="ARBA00022840"/>
    </source>
</evidence>
<dbReference type="InterPro" id="IPR036565">
    <property type="entry name" value="Mur-like_cat_sf"/>
</dbReference>
<dbReference type="GO" id="GO:0051301">
    <property type="term" value="P:cell division"/>
    <property type="evidence" value="ECO:0007669"/>
    <property type="project" value="UniProtKB-KW"/>
</dbReference>
<evidence type="ECO:0000313" key="15">
    <source>
        <dbReference type="EMBL" id="MBD2861816.1"/>
    </source>
</evidence>
<evidence type="ECO:0000259" key="14">
    <source>
        <dbReference type="Pfam" id="PF08245"/>
    </source>
</evidence>
<dbReference type="SUPFAM" id="SSF63418">
    <property type="entry name" value="MurE/MurF N-terminal domain"/>
    <property type="match status" value="1"/>
</dbReference>
<feature type="domain" description="Mur ligase N-terminal catalytic" evidence="12">
    <location>
        <begin position="26"/>
        <end position="100"/>
    </location>
</feature>
<evidence type="ECO:0000256" key="4">
    <source>
        <dbReference type="ARBA" id="ARBA00022741"/>
    </source>
</evidence>
<dbReference type="Gene3D" id="3.40.1390.10">
    <property type="entry name" value="MurE/MurF, N-terminal domain"/>
    <property type="match status" value="1"/>
</dbReference>
<dbReference type="NCBIfam" id="TIGR01143">
    <property type="entry name" value="murF"/>
    <property type="match status" value="1"/>
</dbReference>
<feature type="domain" description="Mur ligase C-terminal" evidence="13">
    <location>
        <begin position="321"/>
        <end position="447"/>
    </location>
</feature>
<dbReference type="SUPFAM" id="SSF53623">
    <property type="entry name" value="MurD-like peptide ligases, catalytic domain"/>
    <property type="match status" value="1"/>
</dbReference>
<dbReference type="GO" id="GO:0071555">
    <property type="term" value="P:cell wall organization"/>
    <property type="evidence" value="ECO:0007669"/>
    <property type="project" value="UniProtKB-KW"/>
</dbReference>
<evidence type="ECO:0000256" key="9">
    <source>
        <dbReference type="ARBA" id="ARBA00023316"/>
    </source>
</evidence>
<dbReference type="Pfam" id="PF01225">
    <property type="entry name" value="Mur_ligase"/>
    <property type="match status" value="1"/>
</dbReference>
<dbReference type="Gene3D" id="3.90.190.20">
    <property type="entry name" value="Mur ligase, C-terminal domain"/>
    <property type="match status" value="1"/>
</dbReference>
<evidence type="ECO:0000256" key="10">
    <source>
        <dbReference type="HAMAP-Rule" id="MF_02019"/>
    </source>
</evidence>
<comment type="caution">
    <text evidence="15">The sequence shown here is derived from an EMBL/GenBank/DDBJ whole genome shotgun (WGS) entry which is preliminary data.</text>
</comment>
<evidence type="ECO:0000256" key="1">
    <source>
        <dbReference type="ARBA" id="ARBA00022490"/>
    </source>
</evidence>
<dbReference type="InterPro" id="IPR005863">
    <property type="entry name" value="UDP-N-AcMur_synth"/>
</dbReference>
<evidence type="ECO:0000259" key="12">
    <source>
        <dbReference type="Pfam" id="PF01225"/>
    </source>
</evidence>
<evidence type="ECO:0000256" key="6">
    <source>
        <dbReference type="ARBA" id="ARBA00022960"/>
    </source>
</evidence>
<dbReference type="Gene3D" id="3.40.1190.10">
    <property type="entry name" value="Mur-like, catalytic domain"/>
    <property type="match status" value="1"/>
</dbReference>
<dbReference type="GO" id="GO:0008360">
    <property type="term" value="P:regulation of cell shape"/>
    <property type="evidence" value="ECO:0007669"/>
    <property type="project" value="UniProtKB-KW"/>
</dbReference>
<comment type="function">
    <text evidence="10 11">Involved in cell wall formation. Catalyzes the final step in the synthesis of UDP-N-acetylmuramoyl-pentapeptide, the precursor of murein.</text>
</comment>
<dbReference type="EC" id="6.3.2.10" evidence="10 11"/>
<dbReference type="InterPro" id="IPR013221">
    <property type="entry name" value="Mur_ligase_cen"/>
</dbReference>
<evidence type="ECO:0000256" key="3">
    <source>
        <dbReference type="ARBA" id="ARBA00022618"/>
    </source>
</evidence>
<dbReference type="HAMAP" id="MF_02019">
    <property type="entry name" value="MurF"/>
    <property type="match status" value="1"/>
</dbReference>
<evidence type="ECO:0000256" key="11">
    <source>
        <dbReference type="RuleBase" id="RU004136"/>
    </source>
</evidence>